<gene>
    <name evidence="1" type="ORF">LRS37_12805</name>
</gene>
<proteinExistence type="predicted"/>
<protein>
    <submittedName>
        <fullName evidence="1">Uncharacterized protein</fullName>
    </submittedName>
</protein>
<sequence length="104" mass="11608">MKKIVSFEADKMRNLKYGINALIELEKALGKPLTDMSSNNFKLEDLRTMLYIGLKWEDKELTPETVGDIMDAAIEKHGMEYLSKKLGEALEGAFGNAAAIPSKK</sequence>
<evidence type="ECO:0000313" key="2">
    <source>
        <dbReference type="Proteomes" id="UP001162836"/>
    </source>
</evidence>
<keyword evidence="2" id="KW-1185">Reference proteome</keyword>
<dbReference type="Proteomes" id="UP001162836">
    <property type="component" value="Unassembled WGS sequence"/>
</dbReference>
<name>A0ABS8QN54_9BACI</name>
<comment type="caution">
    <text evidence="1">The sequence shown here is derived from an EMBL/GenBank/DDBJ whole genome shotgun (WGS) entry which is preliminary data.</text>
</comment>
<organism evidence="1 2">
    <name type="scientific">Neobacillus sedimentimangrovi</name>
    <dbReference type="NCBI Taxonomy" id="2699460"/>
    <lineage>
        <taxon>Bacteria</taxon>
        <taxon>Bacillati</taxon>
        <taxon>Bacillota</taxon>
        <taxon>Bacilli</taxon>
        <taxon>Bacillales</taxon>
        <taxon>Bacillaceae</taxon>
        <taxon>Neobacillus</taxon>
    </lineage>
</organism>
<dbReference type="EMBL" id="JAJODE010000039">
    <property type="protein sequence ID" value="MCD4839729.1"/>
    <property type="molecule type" value="Genomic_DNA"/>
</dbReference>
<reference evidence="1 2" key="1">
    <citation type="journal article" date="2023" name="Antonie Van Leeuwenhoek">
        <title>Unveiling the genomic potential of a novel thermostable glycoside hydrolases producing Neobacillus sedimentimangrovi UE25.</title>
        <authorList>
            <person name="Ejaz U."/>
            <person name="Saleem F."/>
            <person name="Rashid R."/>
            <person name="Hasan K.A."/>
            <person name="Syed M.N."/>
            <person name="Sohail M."/>
        </authorList>
    </citation>
    <scope>NUCLEOTIDE SEQUENCE [LARGE SCALE GENOMIC DNA]</scope>
    <source>
        <strain evidence="1 2">UE25</strain>
    </source>
</reference>
<evidence type="ECO:0000313" key="1">
    <source>
        <dbReference type="EMBL" id="MCD4839729.1"/>
    </source>
</evidence>
<accession>A0ABS8QN54</accession>
<dbReference type="RefSeq" id="WP_231315077.1">
    <property type="nucleotide sequence ID" value="NZ_JAJODE010000039.1"/>
</dbReference>